<dbReference type="EMBL" id="CM001219">
    <property type="protein sequence ID" value="KEH36321.1"/>
    <property type="molecule type" value="Genomic_DNA"/>
</dbReference>
<accession>A0A072V3V4</accession>
<dbReference type="AlphaFoldDB" id="A0A072V3V4"/>
<dbReference type="Gramene" id="rna19882">
    <property type="protein sequence ID" value="RHN71228.1"/>
    <property type="gene ID" value="gene19882"/>
</dbReference>
<gene>
    <name evidence="2" type="ordered locus">MTR_3g115460</name>
    <name evidence="3" type="ORF">MtrunA17_Chr3g0143941</name>
</gene>
<dbReference type="EMBL" id="PSQE01000003">
    <property type="protein sequence ID" value="RHN71228.1"/>
    <property type="molecule type" value="Genomic_DNA"/>
</dbReference>
<protein>
    <submittedName>
        <fullName evidence="2">Transmembrane protein, putative</fullName>
    </submittedName>
</protein>
<evidence type="ECO:0000313" key="4">
    <source>
        <dbReference type="EnsemblPlants" id="KEH36321"/>
    </source>
</evidence>
<reference evidence="6" key="4">
    <citation type="journal article" date="2018" name="Nat. Plants">
        <title>Whole-genome landscape of Medicago truncatula symbiotic genes.</title>
        <authorList>
            <person name="Pecrix Y."/>
            <person name="Staton S.E."/>
            <person name="Sallet E."/>
            <person name="Lelandais-Briere C."/>
            <person name="Moreau S."/>
            <person name="Carrere S."/>
            <person name="Blein T."/>
            <person name="Jardinaud M.F."/>
            <person name="Latrasse D."/>
            <person name="Zouine M."/>
            <person name="Zahm M."/>
            <person name="Kreplak J."/>
            <person name="Mayjonade B."/>
            <person name="Satge C."/>
            <person name="Perez M."/>
            <person name="Cauet S."/>
            <person name="Marande W."/>
            <person name="Chantry-Darmon C."/>
            <person name="Lopez-Roques C."/>
            <person name="Bouchez O."/>
            <person name="Berard A."/>
            <person name="Debelle F."/>
            <person name="Munos S."/>
            <person name="Bendahmane A."/>
            <person name="Berges H."/>
            <person name="Niebel A."/>
            <person name="Buitink J."/>
            <person name="Frugier F."/>
            <person name="Benhamed M."/>
            <person name="Crespi M."/>
            <person name="Gouzy J."/>
            <person name="Gamas P."/>
        </authorList>
    </citation>
    <scope>NUCLEOTIDE SEQUENCE [LARGE SCALE GENOMIC DNA]</scope>
    <source>
        <strain evidence="6">cv. Jemalong A17</strain>
    </source>
</reference>
<keyword evidence="1" id="KW-1133">Transmembrane helix</keyword>
<reference evidence="2 5" key="1">
    <citation type="journal article" date="2011" name="Nature">
        <title>The Medicago genome provides insight into the evolution of rhizobial symbioses.</title>
        <authorList>
            <person name="Young N.D."/>
            <person name="Debelle F."/>
            <person name="Oldroyd G.E."/>
            <person name="Geurts R."/>
            <person name="Cannon S.B."/>
            <person name="Udvardi M.K."/>
            <person name="Benedito V.A."/>
            <person name="Mayer K.F."/>
            <person name="Gouzy J."/>
            <person name="Schoof H."/>
            <person name="Van de Peer Y."/>
            <person name="Proost S."/>
            <person name="Cook D.R."/>
            <person name="Meyers B.C."/>
            <person name="Spannagl M."/>
            <person name="Cheung F."/>
            <person name="De Mita S."/>
            <person name="Krishnakumar V."/>
            <person name="Gundlach H."/>
            <person name="Zhou S."/>
            <person name="Mudge J."/>
            <person name="Bharti A.K."/>
            <person name="Murray J.D."/>
            <person name="Naoumkina M.A."/>
            <person name="Rosen B."/>
            <person name="Silverstein K.A."/>
            <person name="Tang H."/>
            <person name="Rombauts S."/>
            <person name="Zhao P.X."/>
            <person name="Zhou P."/>
            <person name="Barbe V."/>
            <person name="Bardou P."/>
            <person name="Bechner M."/>
            <person name="Bellec A."/>
            <person name="Berger A."/>
            <person name="Berges H."/>
            <person name="Bidwell S."/>
            <person name="Bisseling T."/>
            <person name="Choisne N."/>
            <person name="Couloux A."/>
            <person name="Denny R."/>
            <person name="Deshpande S."/>
            <person name="Dai X."/>
            <person name="Doyle J.J."/>
            <person name="Dudez A.M."/>
            <person name="Farmer A.D."/>
            <person name="Fouteau S."/>
            <person name="Franken C."/>
            <person name="Gibelin C."/>
            <person name="Gish J."/>
            <person name="Goldstein S."/>
            <person name="Gonzalez A.J."/>
            <person name="Green P.J."/>
            <person name="Hallab A."/>
            <person name="Hartog M."/>
            <person name="Hua A."/>
            <person name="Humphray S.J."/>
            <person name="Jeong D.H."/>
            <person name="Jing Y."/>
            <person name="Jocker A."/>
            <person name="Kenton S.M."/>
            <person name="Kim D.J."/>
            <person name="Klee K."/>
            <person name="Lai H."/>
            <person name="Lang C."/>
            <person name="Lin S."/>
            <person name="Macmil S.L."/>
            <person name="Magdelenat G."/>
            <person name="Matthews L."/>
            <person name="McCorrison J."/>
            <person name="Monaghan E.L."/>
            <person name="Mun J.H."/>
            <person name="Najar F.Z."/>
            <person name="Nicholson C."/>
            <person name="Noirot C."/>
            <person name="O'Bleness M."/>
            <person name="Paule C.R."/>
            <person name="Poulain J."/>
            <person name="Prion F."/>
            <person name="Qin B."/>
            <person name="Qu C."/>
            <person name="Retzel E.F."/>
            <person name="Riddle C."/>
            <person name="Sallet E."/>
            <person name="Samain S."/>
            <person name="Samson N."/>
            <person name="Sanders I."/>
            <person name="Saurat O."/>
            <person name="Scarpelli C."/>
            <person name="Schiex T."/>
            <person name="Segurens B."/>
            <person name="Severin A.J."/>
            <person name="Sherrier D.J."/>
            <person name="Shi R."/>
            <person name="Sims S."/>
            <person name="Singer S.R."/>
            <person name="Sinharoy S."/>
            <person name="Sterck L."/>
            <person name="Viollet A."/>
            <person name="Wang B.B."/>
            <person name="Wang K."/>
            <person name="Wang M."/>
            <person name="Wang X."/>
            <person name="Warfsmann J."/>
            <person name="Weissenbach J."/>
            <person name="White D.D."/>
            <person name="White J.D."/>
            <person name="Wiley G.B."/>
            <person name="Wincker P."/>
            <person name="Xing Y."/>
            <person name="Yang L."/>
            <person name="Yao Z."/>
            <person name="Ying F."/>
            <person name="Zhai J."/>
            <person name="Zhou L."/>
            <person name="Zuber A."/>
            <person name="Denarie J."/>
            <person name="Dixon R.A."/>
            <person name="May G.D."/>
            <person name="Schwartz D.C."/>
            <person name="Rogers J."/>
            <person name="Quetier F."/>
            <person name="Town C.D."/>
            <person name="Roe B.A."/>
        </authorList>
    </citation>
    <scope>NUCLEOTIDE SEQUENCE [LARGE SCALE GENOMIC DNA]</scope>
    <source>
        <strain evidence="2">A17</strain>
        <strain evidence="4 5">cv. Jemalong A17</strain>
    </source>
</reference>
<evidence type="ECO:0000313" key="2">
    <source>
        <dbReference type="EMBL" id="KEH36321.1"/>
    </source>
</evidence>
<sequence>MCTAYRFNCPKNVMLGQLKDLEASFDFSYTKPSFNGRSFLTSVLKTLFKELIKRIFMKVIKNHTFNKLFYQILMYSITIREMIFLQLFCSNFLSHTHILFLFYLYSFYFCVNIYFSL</sequence>
<dbReference type="Proteomes" id="UP000002051">
    <property type="component" value="Chromosome 3"/>
</dbReference>
<name>A0A072V3V4_MEDTR</name>
<dbReference type="HOGENOM" id="CLU_2088419_0_0_1"/>
<reference evidence="2 5" key="2">
    <citation type="journal article" date="2014" name="BMC Genomics">
        <title>An improved genome release (version Mt4.0) for the model legume Medicago truncatula.</title>
        <authorList>
            <person name="Tang H."/>
            <person name="Krishnakumar V."/>
            <person name="Bidwell S."/>
            <person name="Rosen B."/>
            <person name="Chan A."/>
            <person name="Zhou S."/>
            <person name="Gentzbittel L."/>
            <person name="Childs K.L."/>
            <person name="Yandell M."/>
            <person name="Gundlach H."/>
            <person name="Mayer K.F."/>
            <person name="Schwartz D.C."/>
            <person name="Town C.D."/>
        </authorList>
    </citation>
    <scope>GENOME REANNOTATION</scope>
    <source>
        <strain evidence="2">A17</strain>
        <strain evidence="4 5">cv. Jemalong A17</strain>
    </source>
</reference>
<keyword evidence="1" id="KW-0472">Membrane</keyword>
<feature type="transmembrane region" description="Helical" evidence="1">
    <location>
        <begin position="94"/>
        <end position="115"/>
    </location>
</feature>
<keyword evidence="1 2" id="KW-0812">Transmembrane</keyword>
<evidence type="ECO:0000313" key="5">
    <source>
        <dbReference type="Proteomes" id="UP000002051"/>
    </source>
</evidence>
<organism evidence="2 5">
    <name type="scientific">Medicago truncatula</name>
    <name type="common">Barrel medic</name>
    <name type="synonym">Medicago tribuloides</name>
    <dbReference type="NCBI Taxonomy" id="3880"/>
    <lineage>
        <taxon>Eukaryota</taxon>
        <taxon>Viridiplantae</taxon>
        <taxon>Streptophyta</taxon>
        <taxon>Embryophyta</taxon>
        <taxon>Tracheophyta</taxon>
        <taxon>Spermatophyta</taxon>
        <taxon>Magnoliopsida</taxon>
        <taxon>eudicotyledons</taxon>
        <taxon>Gunneridae</taxon>
        <taxon>Pentapetalae</taxon>
        <taxon>rosids</taxon>
        <taxon>fabids</taxon>
        <taxon>Fabales</taxon>
        <taxon>Fabaceae</taxon>
        <taxon>Papilionoideae</taxon>
        <taxon>50 kb inversion clade</taxon>
        <taxon>NPAAA clade</taxon>
        <taxon>Hologalegina</taxon>
        <taxon>IRL clade</taxon>
        <taxon>Trifolieae</taxon>
        <taxon>Medicago</taxon>
    </lineage>
</organism>
<reference evidence="4" key="3">
    <citation type="submission" date="2015-04" db="UniProtKB">
        <authorList>
            <consortium name="EnsemblPlants"/>
        </authorList>
    </citation>
    <scope>IDENTIFICATION</scope>
    <source>
        <strain evidence="4">cv. Jemalong A17</strain>
    </source>
</reference>
<keyword evidence="5" id="KW-1185">Reference proteome</keyword>
<proteinExistence type="predicted"/>
<dbReference type="Proteomes" id="UP000265566">
    <property type="component" value="Chromosome 3"/>
</dbReference>
<evidence type="ECO:0000256" key="1">
    <source>
        <dbReference type="SAM" id="Phobius"/>
    </source>
</evidence>
<reference evidence="3" key="5">
    <citation type="journal article" date="2018" name="Nat. Plants">
        <title>Whole-genome landscape of Medicago truncatula symbiotic genes.</title>
        <authorList>
            <person name="Pecrix Y."/>
            <person name="Gamas P."/>
            <person name="Carrere S."/>
        </authorList>
    </citation>
    <scope>NUCLEOTIDE SEQUENCE</scope>
    <source>
        <tissue evidence="3">Leaves</tissue>
    </source>
</reference>
<feature type="transmembrane region" description="Helical" evidence="1">
    <location>
        <begin position="68"/>
        <end position="88"/>
    </location>
</feature>
<dbReference type="EnsemblPlants" id="KEH36321">
    <property type="protein sequence ID" value="KEH36321"/>
    <property type="gene ID" value="MTR_3g115460"/>
</dbReference>
<evidence type="ECO:0000313" key="3">
    <source>
        <dbReference type="EMBL" id="RHN71228.1"/>
    </source>
</evidence>
<evidence type="ECO:0000313" key="6">
    <source>
        <dbReference type="Proteomes" id="UP000265566"/>
    </source>
</evidence>